<reference evidence="4 5" key="1">
    <citation type="submission" date="2017-07" db="EMBL/GenBank/DDBJ databases">
        <title>The complete genome sequence of Bacillus mesonae strain H20-5, an efficient strain improving plant abiotic stress resistance.</title>
        <authorList>
            <person name="Kim S.Y."/>
            <person name="Song H."/>
            <person name="Sang M.K."/>
            <person name="Weon H.-Y."/>
            <person name="Song J."/>
        </authorList>
    </citation>
    <scope>NUCLEOTIDE SEQUENCE [LARGE SCALE GENOMIC DNA]</scope>
    <source>
        <strain evidence="4 5">H20-5</strain>
    </source>
</reference>
<proteinExistence type="predicted"/>
<sequence>MTIAVIYGSTRPDGNSETLTEQAIQGIEVEKIYLRDFHIQSIIDGRHAEEGFQAVDDDYNSIIDRVLPHDIIIFSTPIYWYSMSGTMKNFIDRWSQTLRDVKYPDFKKQMSQKKAYVIAVGGDAPNIKGLPMIQQFQHIFDFMGISFEGYILGEGNKPGDILNDKNALFAANQLQKGFIN</sequence>
<organism evidence="4 5">
    <name type="scientific">Neobacillus mesonae</name>
    <dbReference type="NCBI Taxonomy" id="1193713"/>
    <lineage>
        <taxon>Bacteria</taxon>
        <taxon>Bacillati</taxon>
        <taxon>Bacillota</taxon>
        <taxon>Bacilli</taxon>
        <taxon>Bacillales</taxon>
        <taxon>Bacillaceae</taxon>
        <taxon>Neobacillus</taxon>
    </lineage>
</organism>
<dbReference type="Proteomes" id="UP000282892">
    <property type="component" value="Chromosome"/>
</dbReference>
<dbReference type="Gene3D" id="3.40.50.360">
    <property type="match status" value="1"/>
</dbReference>
<evidence type="ECO:0000313" key="4">
    <source>
        <dbReference type="EMBL" id="AZU60020.1"/>
    </source>
</evidence>
<dbReference type="EMBL" id="CP022572">
    <property type="protein sequence ID" value="AZU60020.1"/>
    <property type="molecule type" value="Genomic_DNA"/>
</dbReference>
<evidence type="ECO:0000256" key="1">
    <source>
        <dbReference type="ARBA" id="ARBA00022630"/>
    </source>
</evidence>
<name>A0A3T0HSB1_9BACI</name>
<protein>
    <submittedName>
        <fullName evidence="4">NAD(P)H-dependent oxidoreductase</fullName>
    </submittedName>
</protein>
<dbReference type="PANTHER" id="PTHR43278">
    <property type="entry name" value="NAD(P)H-DEPENDENT FMN-CONTAINING OXIDOREDUCTASE YWQN-RELATED"/>
    <property type="match status" value="1"/>
</dbReference>
<dbReference type="AlphaFoldDB" id="A0A3T0HSB1"/>
<keyword evidence="2" id="KW-0288">FMN</keyword>
<keyword evidence="5" id="KW-1185">Reference proteome</keyword>
<dbReference type="InterPro" id="IPR051796">
    <property type="entry name" value="ISF_SsuE-like"/>
</dbReference>
<gene>
    <name evidence="4" type="ORF">CHR53_01310</name>
</gene>
<dbReference type="GO" id="GO:0016491">
    <property type="term" value="F:oxidoreductase activity"/>
    <property type="evidence" value="ECO:0007669"/>
    <property type="project" value="InterPro"/>
</dbReference>
<dbReference type="RefSeq" id="WP_127484527.1">
    <property type="nucleotide sequence ID" value="NZ_CP022572.1"/>
</dbReference>
<dbReference type="Pfam" id="PF03358">
    <property type="entry name" value="FMN_red"/>
    <property type="match status" value="1"/>
</dbReference>
<evidence type="ECO:0000256" key="2">
    <source>
        <dbReference type="ARBA" id="ARBA00022643"/>
    </source>
</evidence>
<dbReference type="STRING" id="1193713.GCA_001636315_02817"/>
<accession>A0A3T0HSB1</accession>
<feature type="domain" description="NADPH-dependent FMN reductase-like" evidence="3">
    <location>
        <begin position="1"/>
        <end position="124"/>
    </location>
</feature>
<keyword evidence="1" id="KW-0285">Flavoprotein</keyword>
<dbReference type="OrthoDB" id="9805976at2"/>
<dbReference type="SUPFAM" id="SSF52218">
    <property type="entry name" value="Flavoproteins"/>
    <property type="match status" value="1"/>
</dbReference>
<dbReference type="InterPro" id="IPR005025">
    <property type="entry name" value="FMN_Rdtase-like_dom"/>
</dbReference>
<evidence type="ECO:0000259" key="3">
    <source>
        <dbReference type="Pfam" id="PF03358"/>
    </source>
</evidence>
<dbReference type="PANTHER" id="PTHR43278:SF4">
    <property type="entry name" value="NAD(P)H-DEPENDENT FMN-CONTAINING OXIDOREDUCTASE YWQN-RELATED"/>
    <property type="match status" value="1"/>
</dbReference>
<dbReference type="KEGG" id="nmk:CHR53_01310"/>
<dbReference type="InterPro" id="IPR029039">
    <property type="entry name" value="Flavoprotein-like_sf"/>
</dbReference>
<evidence type="ECO:0000313" key="5">
    <source>
        <dbReference type="Proteomes" id="UP000282892"/>
    </source>
</evidence>